<dbReference type="AlphaFoldDB" id="A0A2P7NTV5"/>
<gene>
    <name evidence="1" type="ORF">C7H79_11110</name>
</gene>
<reference evidence="1 2" key="1">
    <citation type="submission" date="2018-03" db="EMBL/GenBank/DDBJ databases">
        <title>Draft genome of Nitrosomonas supralitoralis APG5.</title>
        <authorList>
            <person name="Urakawa H."/>
            <person name="Lopez J.V."/>
        </authorList>
    </citation>
    <scope>NUCLEOTIDE SEQUENCE [LARGE SCALE GENOMIC DNA]</scope>
    <source>
        <strain evidence="1 2">APG5</strain>
    </source>
</reference>
<evidence type="ECO:0000313" key="1">
    <source>
        <dbReference type="EMBL" id="PSJ16904.1"/>
    </source>
</evidence>
<organism evidence="1 2">
    <name type="scientific">Nitrosomonas supralitoralis</name>
    <dbReference type="NCBI Taxonomy" id="2116706"/>
    <lineage>
        <taxon>Bacteria</taxon>
        <taxon>Pseudomonadati</taxon>
        <taxon>Pseudomonadota</taxon>
        <taxon>Betaproteobacteria</taxon>
        <taxon>Nitrosomonadales</taxon>
        <taxon>Nitrosomonadaceae</taxon>
        <taxon>Nitrosomonas</taxon>
    </lineage>
</organism>
<name>A0A2P7NTV5_9PROT</name>
<evidence type="ECO:0000313" key="2">
    <source>
        <dbReference type="Proteomes" id="UP000241912"/>
    </source>
</evidence>
<sequence>MQNTIANAVYQVNSICDFTYHKTQNRIHPMDEKEEIAERVRLLMELIDSSGGIAPFCRKYSKEDAETPISPTYVSQLKNGSRSFGFKAARKMEDNSTLPKYYFDPWRKQSKTNEIFFGDESDLLEFLGLNNGKLDFEQLKRIKRFVNASLEKQEAALETIKSLGSGGSKEAREGPKGK</sequence>
<accession>A0A2P7NTV5</accession>
<keyword evidence="2" id="KW-1185">Reference proteome</keyword>
<comment type="caution">
    <text evidence="1">The sequence shown here is derived from an EMBL/GenBank/DDBJ whole genome shotgun (WGS) entry which is preliminary data.</text>
</comment>
<dbReference type="EMBL" id="PXXU01000033">
    <property type="protein sequence ID" value="PSJ16904.1"/>
    <property type="molecule type" value="Genomic_DNA"/>
</dbReference>
<dbReference type="Proteomes" id="UP000241912">
    <property type="component" value="Unassembled WGS sequence"/>
</dbReference>
<protein>
    <submittedName>
        <fullName evidence="1">Uncharacterized protein</fullName>
    </submittedName>
</protein>
<proteinExistence type="predicted"/>